<organism evidence="1 2">
    <name type="scientific">Leclercia adecarboxylata</name>
    <dbReference type="NCBI Taxonomy" id="83655"/>
    <lineage>
        <taxon>Bacteria</taxon>
        <taxon>Pseudomonadati</taxon>
        <taxon>Pseudomonadota</taxon>
        <taxon>Gammaproteobacteria</taxon>
        <taxon>Enterobacterales</taxon>
        <taxon>Enterobacteriaceae</taxon>
        <taxon>Leclercia</taxon>
    </lineage>
</organism>
<reference evidence="1 2" key="1">
    <citation type="submission" date="2019-05" db="EMBL/GenBank/DDBJ databases">
        <authorList>
            <consortium name="Pathogen Informatics"/>
        </authorList>
    </citation>
    <scope>NUCLEOTIDE SEQUENCE [LARGE SCALE GENOMIC DNA]</scope>
    <source>
        <strain evidence="1 2">NCTC13032</strain>
    </source>
</reference>
<gene>
    <name evidence="1" type="ORF">NCTC13032_01650</name>
</gene>
<dbReference type="AlphaFoldDB" id="A0A4U9HKM2"/>
<evidence type="ECO:0000313" key="2">
    <source>
        <dbReference type="Proteomes" id="UP000310719"/>
    </source>
</evidence>
<proteinExistence type="predicted"/>
<evidence type="ECO:0000313" key="1">
    <source>
        <dbReference type="EMBL" id="VTP64768.1"/>
    </source>
</evidence>
<accession>A0A4U9HKM2</accession>
<protein>
    <submittedName>
        <fullName evidence="1">Uncharacterized protein</fullName>
    </submittedName>
</protein>
<dbReference type="EMBL" id="LR590464">
    <property type="protein sequence ID" value="VTP64768.1"/>
    <property type="molecule type" value="Genomic_DNA"/>
</dbReference>
<dbReference type="Proteomes" id="UP000310719">
    <property type="component" value="Chromosome"/>
</dbReference>
<name>A0A4U9HKM2_9ENTR</name>
<sequence>MGGQGVSGMRIFPFQAVDFTGHIKQRRVCFRGVEVVVHRLDKTGFERLATGCRYGGIGPAQRSVQTLQGGTCLLQILFAVVQLATIVAGTSGK</sequence>